<name>A0ABP0P746_9DINO</name>
<protein>
    <recommendedName>
        <fullName evidence="3">Phytanoyl-CoA dioxygenase</fullName>
    </recommendedName>
</protein>
<gene>
    <name evidence="1" type="ORF">CCMP2556_LOCUS35109</name>
</gene>
<dbReference type="Gene3D" id="2.60.120.620">
    <property type="entry name" value="q2cbj1_9rhob like domain"/>
    <property type="match status" value="1"/>
</dbReference>
<evidence type="ECO:0000313" key="1">
    <source>
        <dbReference type="EMBL" id="CAK9071423.1"/>
    </source>
</evidence>
<dbReference type="Pfam" id="PF05721">
    <property type="entry name" value="PhyH"/>
    <property type="match status" value="1"/>
</dbReference>
<dbReference type="EMBL" id="CAXAMN010022618">
    <property type="protein sequence ID" value="CAK9071423.1"/>
    <property type="molecule type" value="Genomic_DNA"/>
</dbReference>
<proteinExistence type="predicted"/>
<dbReference type="InterPro" id="IPR008775">
    <property type="entry name" value="Phytyl_CoA_dOase-like"/>
</dbReference>
<dbReference type="Proteomes" id="UP001642484">
    <property type="component" value="Unassembled WGS sequence"/>
</dbReference>
<evidence type="ECO:0000313" key="2">
    <source>
        <dbReference type="Proteomes" id="UP001642484"/>
    </source>
</evidence>
<sequence>MFNAAVGLRKALRSSSLGGAVRLARRGGGWKWRLACAGFCSVMMPWRAIGRTFAPTWRAAGCGRSIAAPLTLRRVVNEAGFEVGITMSPEEAEQLGLKPFGDGGAENETSPRRPKLYTHGPCCSPAAAQFVVPCAGFQDADEPEQQRMAEEALEKMRLNGFVVLESLLPAEWIRKLEAEAQAFLDLPQEGLIPQPLRAGRTEGHLAFTAPWASDWLLKNELILEVVAGYMTNMLAAGRTQEEQQWGLVQWLTSGASLDWFSLPEWGPKAGPLLEAPPAGCSDVGAAADEGPFFGRISLIRTPPGSEPQKHHRDINFPGPAAQVTAQVALTQLEANNGPLAYVPGSHRMLMPGFEVVANPPLGSVVLYDSFCEHRGIEHHGRKDRYAMYYEFETRGVFSGYTATHFGPSSGEHMKAFRAFVDPELREHVLRRQGSMVGA</sequence>
<keyword evidence="2" id="KW-1185">Reference proteome</keyword>
<evidence type="ECO:0008006" key="3">
    <source>
        <dbReference type="Google" id="ProtNLM"/>
    </source>
</evidence>
<dbReference type="SUPFAM" id="SSF51197">
    <property type="entry name" value="Clavaminate synthase-like"/>
    <property type="match status" value="1"/>
</dbReference>
<organism evidence="1 2">
    <name type="scientific">Durusdinium trenchii</name>
    <dbReference type="NCBI Taxonomy" id="1381693"/>
    <lineage>
        <taxon>Eukaryota</taxon>
        <taxon>Sar</taxon>
        <taxon>Alveolata</taxon>
        <taxon>Dinophyceae</taxon>
        <taxon>Suessiales</taxon>
        <taxon>Symbiodiniaceae</taxon>
        <taxon>Durusdinium</taxon>
    </lineage>
</organism>
<reference evidence="1 2" key="1">
    <citation type="submission" date="2024-02" db="EMBL/GenBank/DDBJ databases">
        <authorList>
            <person name="Chen Y."/>
            <person name="Shah S."/>
            <person name="Dougan E. K."/>
            <person name="Thang M."/>
            <person name="Chan C."/>
        </authorList>
    </citation>
    <scope>NUCLEOTIDE SEQUENCE [LARGE SCALE GENOMIC DNA]</scope>
</reference>
<accession>A0ABP0P746</accession>
<comment type="caution">
    <text evidence="1">The sequence shown here is derived from an EMBL/GenBank/DDBJ whole genome shotgun (WGS) entry which is preliminary data.</text>
</comment>